<evidence type="ECO:0000313" key="3">
    <source>
        <dbReference type="EMBL" id="VFT84983.1"/>
    </source>
</evidence>
<evidence type="ECO:0000313" key="2">
    <source>
        <dbReference type="EMBL" id="KAF0701392.1"/>
    </source>
</evidence>
<gene>
    <name evidence="3" type="primary">Aste57867_8094</name>
    <name evidence="2" type="ORF">As57867_008064</name>
    <name evidence="3" type="ORF">ASTE57867_8094</name>
</gene>
<reference evidence="3 4" key="1">
    <citation type="submission" date="2019-03" db="EMBL/GenBank/DDBJ databases">
        <authorList>
            <person name="Gaulin E."/>
            <person name="Dumas B."/>
        </authorList>
    </citation>
    <scope>NUCLEOTIDE SEQUENCE [LARGE SCALE GENOMIC DNA]</scope>
    <source>
        <strain evidence="3">CBS 568.67</strain>
    </source>
</reference>
<sequence length="165" mass="18530">MLSAPASIVVFLHSSFIMRVDLQNYVMGVISIWPFLSKAEADPEPFKWLLHFTLVVLIGIHYELLLSSSTKERVCIRAMRMNADSSFNAAQNVMLDWSIGAMGLQFVSAMFCAINIFPHLMCGLFALSSILSAAIGDVKVHMDEFECRMQENAKENQLHAREDAQ</sequence>
<keyword evidence="1" id="KW-0472">Membrane</keyword>
<organism evidence="3 4">
    <name type="scientific">Aphanomyces stellatus</name>
    <dbReference type="NCBI Taxonomy" id="120398"/>
    <lineage>
        <taxon>Eukaryota</taxon>
        <taxon>Sar</taxon>
        <taxon>Stramenopiles</taxon>
        <taxon>Oomycota</taxon>
        <taxon>Saprolegniomycetes</taxon>
        <taxon>Saprolegniales</taxon>
        <taxon>Verrucalvaceae</taxon>
        <taxon>Aphanomyces</taxon>
    </lineage>
</organism>
<keyword evidence="1" id="KW-0812">Transmembrane</keyword>
<reference evidence="2" key="2">
    <citation type="submission" date="2019-06" db="EMBL/GenBank/DDBJ databases">
        <title>Genomics analysis of Aphanomyces spp. identifies a new class of oomycete effector associated with host adaptation.</title>
        <authorList>
            <person name="Gaulin E."/>
        </authorList>
    </citation>
    <scope>NUCLEOTIDE SEQUENCE</scope>
    <source>
        <strain evidence="2">CBS 578.67</strain>
    </source>
</reference>
<dbReference type="Proteomes" id="UP000332933">
    <property type="component" value="Unassembled WGS sequence"/>
</dbReference>
<keyword evidence="4" id="KW-1185">Reference proteome</keyword>
<name>A0A485KJD7_9STRA</name>
<evidence type="ECO:0000313" key="4">
    <source>
        <dbReference type="Proteomes" id="UP000332933"/>
    </source>
</evidence>
<feature type="transmembrane region" description="Helical" evidence="1">
    <location>
        <begin position="48"/>
        <end position="66"/>
    </location>
</feature>
<keyword evidence="1" id="KW-1133">Transmembrane helix</keyword>
<feature type="transmembrane region" description="Helical" evidence="1">
    <location>
        <begin position="116"/>
        <end position="135"/>
    </location>
</feature>
<evidence type="ECO:0000256" key="1">
    <source>
        <dbReference type="SAM" id="Phobius"/>
    </source>
</evidence>
<dbReference type="AlphaFoldDB" id="A0A485KJD7"/>
<dbReference type="EMBL" id="CAADRA010005112">
    <property type="protein sequence ID" value="VFT84983.1"/>
    <property type="molecule type" value="Genomic_DNA"/>
</dbReference>
<proteinExistence type="predicted"/>
<protein>
    <submittedName>
        <fullName evidence="3">Aste57867_8094 protein</fullName>
    </submittedName>
</protein>
<dbReference type="EMBL" id="VJMH01005091">
    <property type="protein sequence ID" value="KAF0701392.1"/>
    <property type="molecule type" value="Genomic_DNA"/>
</dbReference>
<accession>A0A485KJD7</accession>